<dbReference type="InterPro" id="IPR016024">
    <property type="entry name" value="ARM-type_fold"/>
</dbReference>
<evidence type="ECO:0000256" key="1">
    <source>
        <dbReference type="PROSITE-ProRule" id="PRU00103"/>
    </source>
</evidence>
<feature type="domain" description="Dynein axonemal assembly factor 5 HEAT-repeat" evidence="2">
    <location>
        <begin position="451"/>
        <end position="611"/>
    </location>
</feature>
<dbReference type="EMBL" id="CP031034">
    <property type="protein sequence ID" value="QDZ17634.1"/>
    <property type="molecule type" value="Genomic_DNA"/>
</dbReference>
<organism evidence="4 5">
    <name type="scientific">Chloropicon primus</name>
    <dbReference type="NCBI Taxonomy" id="1764295"/>
    <lineage>
        <taxon>Eukaryota</taxon>
        <taxon>Viridiplantae</taxon>
        <taxon>Chlorophyta</taxon>
        <taxon>Chloropicophyceae</taxon>
        <taxon>Chloropicales</taxon>
        <taxon>Chloropicaceae</taxon>
        <taxon>Chloropicon</taxon>
    </lineage>
</organism>
<proteinExistence type="predicted"/>
<feature type="domain" description="Dynein axonemal assembly factor 5 TPR repeats" evidence="3">
    <location>
        <begin position="196"/>
        <end position="315"/>
    </location>
</feature>
<dbReference type="InterPro" id="IPR052623">
    <property type="entry name" value="DAAF5"/>
</dbReference>
<evidence type="ECO:0000259" key="3">
    <source>
        <dbReference type="Pfam" id="PF25757"/>
    </source>
</evidence>
<protein>
    <submittedName>
        <fullName evidence="4">Putative axonemal dynein assembly factor</fullName>
    </submittedName>
</protein>
<feature type="repeat" description="HEAT" evidence="1">
    <location>
        <begin position="376"/>
        <end position="414"/>
    </location>
</feature>
<name>A0A5B8MC75_9CHLO</name>
<dbReference type="PANTHER" id="PTHR16216:SF10">
    <property type="entry name" value="RNA POLYMERASE II ASSEMBLY FACTOR RTP1 C-TERMINAL DOMAIN-CONTAINING PROTEIN"/>
    <property type="match status" value="1"/>
</dbReference>
<evidence type="ECO:0000259" key="2">
    <source>
        <dbReference type="Pfam" id="PF24573"/>
    </source>
</evidence>
<dbReference type="PROSITE" id="PS50077">
    <property type="entry name" value="HEAT_REPEAT"/>
    <property type="match status" value="1"/>
</dbReference>
<keyword evidence="5" id="KW-1185">Reference proteome</keyword>
<dbReference type="Gene3D" id="1.25.10.10">
    <property type="entry name" value="Leucine-rich Repeat Variant"/>
    <property type="match status" value="2"/>
</dbReference>
<dbReference type="InterPro" id="IPR021133">
    <property type="entry name" value="HEAT_type_2"/>
</dbReference>
<dbReference type="PANTHER" id="PTHR16216">
    <property type="entry name" value="DYNEIN ASSEMBLY FACTOR 5, AXONEMAL"/>
    <property type="match status" value="1"/>
</dbReference>
<dbReference type="InterPro" id="IPR057978">
    <property type="entry name" value="TPR_DAAF5"/>
</dbReference>
<dbReference type="InterPro" id="IPR056497">
    <property type="entry name" value="HEAT_DAAF5"/>
</dbReference>
<dbReference type="Pfam" id="PF25757">
    <property type="entry name" value="TPR_DNAAF5"/>
    <property type="match status" value="3"/>
</dbReference>
<gene>
    <name evidence="4" type="ORF">A3770_01p01520</name>
</gene>
<sequence>MTGGKDINEIWAKLKADNLPRKGAAKDAEVRTGVGERGAELVAAVAAPAAAEVECLDGYKDVEGAENLFKRTLNSLTEGDHGVRRRAIRCLAASLRSCEDLELRTDVFVEVVAKSLLRRFVDKNESCRELAIVAVTENVEACKEDAVESLLAYCMPVLEERLNLKGGTESRSLVEIGAEVLQHSHVNRCDITDFSRMAKQRGTQVEASEEVRLLLVKLMRAMIKYGKHALKPYAQDYCEILLVLAKDPFHEVLVECCWCLKDFVEAMGSKLWMVSKILLAGFAPVLEHRRQLVRIAAIEAISPLVFTGAHESLLDLCSFRDPNIVPVRAFFGNDLKINYMGKLITDSCVRVRQALVRCVGSWLLELPERRDHESRLLPYLLSGLIDDDERVQAEALGTLEKLGDLYISDNAEDMKDKLYYLPDEAHAHGWMDGSVWKAIEEGRVPVPKPFTRRPSLGTRLLVQQNFRGSLTALSSELSSWQEEPRLKAAKLLRIFLVCMEDYVASCLEKLLPALCQAHVTEDKAIKKAVTEATRILSWYTDPGLSFSLLKARLSGSFEMRTRESALSVLTAVVLGSDQVGTIAGHEESLARCMLDEGLAVTNDTALKRATAGLCGAVGGVCSRSKGRGGEATSRVAGALVLLSSDTVGRDGAQNPACALALDSLGDLLRGLGGDDGLRVQVLRRVLTNLCEEEKFLDNIPPELHVVAVCKVFSSLEAGAWSLRRAKACGDCEAEVAGALRFLSRALETGPVFSKVTLEKLASAVGLLLGDLPISSFGEQERRVLVGEVERQASRGQANEDREFRQQLVERLKL</sequence>
<dbReference type="AlphaFoldDB" id="A0A5B8MC75"/>
<dbReference type="SUPFAM" id="SSF48371">
    <property type="entry name" value="ARM repeat"/>
    <property type="match status" value="1"/>
</dbReference>
<reference evidence="4 5" key="1">
    <citation type="submission" date="2018-07" db="EMBL/GenBank/DDBJ databases">
        <title>The complete nuclear genome of the prasinophyte Chloropicon primus (CCMP1205).</title>
        <authorList>
            <person name="Pombert J.-F."/>
            <person name="Otis C."/>
            <person name="Turmel M."/>
            <person name="Lemieux C."/>
        </authorList>
    </citation>
    <scope>NUCLEOTIDE SEQUENCE [LARGE SCALE GENOMIC DNA]</scope>
    <source>
        <strain evidence="4 5">CCMP1205</strain>
    </source>
</reference>
<evidence type="ECO:0000313" key="4">
    <source>
        <dbReference type="EMBL" id="QDZ17634.1"/>
    </source>
</evidence>
<evidence type="ECO:0000313" key="5">
    <source>
        <dbReference type="Proteomes" id="UP000316726"/>
    </source>
</evidence>
<feature type="domain" description="Dynein axonemal assembly factor 5 TPR repeats" evidence="3">
    <location>
        <begin position="76"/>
        <end position="169"/>
    </location>
</feature>
<dbReference type="Proteomes" id="UP000316726">
    <property type="component" value="Chromosome 1"/>
</dbReference>
<dbReference type="Pfam" id="PF24573">
    <property type="entry name" value="HEAT_DAAF5"/>
    <property type="match status" value="1"/>
</dbReference>
<dbReference type="InterPro" id="IPR011989">
    <property type="entry name" value="ARM-like"/>
</dbReference>
<dbReference type="STRING" id="1764295.A0A5B8MC75"/>
<feature type="domain" description="Dynein axonemal assembly factor 5 TPR repeats" evidence="3">
    <location>
        <begin position="340"/>
        <end position="417"/>
    </location>
</feature>
<accession>A0A5B8MC75</accession>
<dbReference type="OrthoDB" id="413572at2759"/>